<dbReference type="Pfam" id="PF03466">
    <property type="entry name" value="LysR_substrate"/>
    <property type="match status" value="1"/>
</dbReference>
<keyword evidence="4" id="KW-0804">Transcription</keyword>
<dbReference type="Proteomes" id="UP000290287">
    <property type="component" value="Unassembled WGS sequence"/>
</dbReference>
<dbReference type="InterPro" id="IPR050176">
    <property type="entry name" value="LTTR"/>
</dbReference>
<protein>
    <submittedName>
        <fullName evidence="6">LysR family transcriptional regulator</fullName>
    </submittedName>
</protein>
<dbReference type="PANTHER" id="PTHR30579:SF7">
    <property type="entry name" value="HTH-TYPE TRANSCRIPTIONAL REGULATOR LRHA-RELATED"/>
    <property type="match status" value="1"/>
</dbReference>
<sequence>MKNLDIDQLRSLVAIADCGNFSGAADRVHRTQSAVSQQMKKLEASTGVTLFQKLGRTYSLTSHGVHLVSYARQILGLNDEAMSFFTSPEMNGTVRLGVCDDYVKLVFDHILSGFSKAYPNIQLFVTSNTSWRLQKMVSSGKLDIAIINILDEPILPAEALFTESLVWVKSKNVEYSPSKPLPLAVEAQCRWGRVAVSLLQKKDPFSSRHYLADFHGLTAAVSSGLAVALISSCTVTDEMEVIDLIDSTQQVHTGIVKRPGMTEPAVSAMADYVLQWNEKNRGSIPPTLRAS</sequence>
<evidence type="ECO:0000256" key="2">
    <source>
        <dbReference type="ARBA" id="ARBA00023015"/>
    </source>
</evidence>
<organism evidence="6 7">
    <name type="scientific">Veronia nyctiphanis</name>
    <dbReference type="NCBI Taxonomy" id="1278244"/>
    <lineage>
        <taxon>Bacteria</taxon>
        <taxon>Pseudomonadati</taxon>
        <taxon>Pseudomonadota</taxon>
        <taxon>Gammaproteobacteria</taxon>
        <taxon>Vibrionales</taxon>
        <taxon>Vibrionaceae</taxon>
        <taxon>Veronia</taxon>
    </lineage>
</organism>
<dbReference type="SUPFAM" id="SSF53850">
    <property type="entry name" value="Periplasmic binding protein-like II"/>
    <property type="match status" value="1"/>
</dbReference>
<dbReference type="AlphaFoldDB" id="A0A4Q0YTR1"/>
<reference evidence="6 7" key="1">
    <citation type="submission" date="2017-10" db="EMBL/GenBank/DDBJ databases">
        <title>Nyctiphanis sp. nov., isolated from the stomach of the euphausiid Nyctiphanes simplex (Hansen, 1911) in the Gulf of California.</title>
        <authorList>
            <person name="Gomez-Gil B."/>
            <person name="Aguilar-Mendez M."/>
            <person name="Lopez-Cortes A."/>
            <person name="Gomez-Gutierrez J."/>
            <person name="Roque A."/>
            <person name="Lang E."/>
            <person name="Gonzalez-Castillo A."/>
        </authorList>
    </citation>
    <scope>NUCLEOTIDE SEQUENCE [LARGE SCALE GENOMIC DNA]</scope>
    <source>
        <strain evidence="6 7">CAIM 600</strain>
    </source>
</reference>
<evidence type="ECO:0000313" key="6">
    <source>
        <dbReference type="EMBL" id="RXJ74630.1"/>
    </source>
</evidence>
<evidence type="ECO:0000259" key="5">
    <source>
        <dbReference type="PROSITE" id="PS50931"/>
    </source>
</evidence>
<dbReference type="GO" id="GO:0003700">
    <property type="term" value="F:DNA-binding transcription factor activity"/>
    <property type="evidence" value="ECO:0007669"/>
    <property type="project" value="InterPro"/>
</dbReference>
<dbReference type="CDD" id="cd05466">
    <property type="entry name" value="PBP2_LTTR_substrate"/>
    <property type="match status" value="1"/>
</dbReference>
<feature type="domain" description="HTH lysR-type" evidence="5">
    <location>
        <begin position="4"/>
        <end position="61"/>
    </location>
</feature>
<dbReference type="Pfam" id="PF00126">
    <property type="entry name" value="HTH_1"/>
    <property type="match status" value="1"/>
</dbReference>
<dbReference type="PRINTS" id="PR00039">
    <property type="entry name" value="HTHLYSR"/>
</dbReference>
<gene>
    <name evidence="6" type="ORF">CS022_03450</name>
</gene>
<dbReference type="RefSeq" id="WP_129121100.1">
    <property type="nucleotide sequence ID" value="NZ_PEIB01000002.1"/>
</dbReference>
<name>A0A4Q0YTR1_9GAMM</name>
<dbReference type="Gene3D" id="1.10.10.10">
    <property type="entry name" value="Winged helix-like DNA-binding domain superfamily/Winged helix DNA-binding domain"/>
    <property type="match status" value="1"/>
</dbReference>
<keyword evidence="7" id="KW-1185">Reference proteome</keyword>
<evidence type="ECO:0000256" key="1">
    <source>
        <dbReference type="ARBA" id="ARBA00009437"/>
    </source>
</evidence>
<keyword evidence="2" id="KW-0805">Transcription regulation</keyword>
<keyword evidence="3" id="KW-0238">DNA-binding</keyword>
<dbReference type="InterPro" id="IPR000847">
    <property type="entry name" value="LysR_HTH_N"/>
</dbReference>
<evidence type="ECO:0000256" key="3">
    <source>
        <dbReference type="ARBA" id="ARBA00023125"/>
    </source>
</evidence>
<dbReference type="GO" id="GO:0003677">
    <property type="term" value="F:DNA binding"/>
    <property type="evidence" value="ECO:0007669"/>
    <property type="project" value="UniProtKB-KW"/>
</dbReference>
<evidence type="ECO:0000256" key="4">
    <source>
        <dbReference type="ARBA" id="ARBA00023163"/>
    </source>
</evidence>
<dbReference type="InterPro" id="IPR036388">
    <property type="entry name" value="WH-like_DNA-bd_sf"/>
</dbReference>
<dbReference type="Gene3D" id="3.40.190.10">
    <property type="entry name" value="Periplasmic binding protein-like II"/>
    <property type="match status" value="2"/>
</dbReference>
<accession>A0A4Q0YTR1</accession>
<dbReference type="SUPFAM" id="SSF46785">
    <property type="entry name" value="Winged helix' DNA-binding domain"/>
    <property type="match status" value="1"/>
</dbReference>
<dbReference type="InterPro" id="IPR036390">
    <property type="entry name" value="WH_DNA-bd_sf"/>
</dbReference>
<comment type="similarity">
    <text evidence="1">Belongs to the LysR transcriptional regulatory family.</text>
</comment>
<dbReference type="InterPro" id="IPR005119">
    <property type="entry name" value="LysR_subst-bd"/>
</dbReference>
<dbReference type="EMBL" id="PEIB01000002">
    <property type="protein sequence ID" value="RXJ74630.1"/>
    <property type="molecule type" value="Genomic_DNA"/>
</dbReference>
<dbReference type="PANTHER" id="PTHR30579">
    <property type="entry name" value="TRANSCRIPTIONAL REGULATOR"/>
    <property type="match status" value="1"/>
</dbReference>
<evidence type="ECO:0000313" key="7">
    <source>
        <dbReference type="Proteomes" id="UP000290287"/>
    </source>
</evidence>
<proteinExistence type="inferred from homology"/>
<comment type="caution">
    <text evidence="6">The sequence shown here is derived from an EMBL/GenBank/DDBJ whole genome shotgun (WGS) entry which is preliminary data.</text>
</comment>
<dbReference type="OrthoDB" id="5723059at2"/>
<dbReference type="FunFam" id="1.10.10.10:FF:000001">
    <property type="entry name" value="LysR family transcriptional regulator"/>
    <property type="match status" value="1"/>
</dbReference>
<dbReference type="PROSITE" id="PS50931">
    <property type="entry name" value="HTH_LYSR"/>
    <property type="match status" value="1"/>
</dbReference>